<feature type="signal peptide" evidence="9">
    <location>
        <begin position="1"/>
        <end position="26"/>
    </location>
</feature>
<feature type="region of interest" description="Disordered" evidence="8">
    <location>
        <begin position="74"/>
        <end position="93"/>
    </location>
</feature>
<evidence type="ECO:0000256" key="3">
    <source>
        <dbReference type="ARBA" id="ARBA00022523"/>
    </source>
</evidence>
<comment type="caution">
    <text evidence="10">The sequence shown here is derived from an EMBL/GenBank/DDBJ whole genome shotgun (WGS) entry which is preliminary data.</text>
</comment>
<dbReference type="GO" id="GO:0048046">
    <property type="term" value="C:apoplast"/>
    <property type="evidence" value="ECO:0007669"/>
    <property type="project" value="UniProtKB-SubCell"/>
</dbReference>
<feature type="chain" id="PRO_5013130113" evidence="9">
    <location>
        <begin position="27"/>
        <end position="93"/>
    </location>
</feature>
<dbReference type="GO" id="GO:0006995">
    <property type="term" value="P:cellular response to nitrogen starvation"/>
    <property type="evidence" value="ECO:0007669"/>
    <property type="project" value="UniProtKB-ARBA"/>
</dbReference>
<dbReference type="EMBL" id="CM004399">
    <property type="protein sequence ID" value="OAY33804.1"/>
    <property type="molecule type" value="Genomic_DNA"/>
</dbReference>
<name>A0A2C9URA8_MANES</name>
<keyword evidence="6 9" id="KW-0732">Signal</keyword>
<dbReference type="GO" id="GO:0005179">
    <property type="term" value="F:hormone activity"/>
    <property type="evidence" value="ECO:0000318"/>
    <property type="project" value="GO_Central"/>
</dbReference>
<keyword evidence="4" id="KW-0964">Secreted</keyword>
<evidence type="ECO:0000256" key="4">
    <source>
        <dbReference type="ARBA" id="ARBA00022525"/>
    </source>
</evidence>
<dbReference type="GO" id="GO:2000280">
    <property type="term" value="P:regulation of root development"/>
    <property type="evidence" value="ECO:0000318"/>
    <property type="project" value="GO_Central"/>
</dbReference>
<dbReference type="GO" id="GO:0048364">
    <property type="term" value="P:root development"/>
    <property type="evidence" value="ECO:0007669"/>
    <property type="project" value="InterPro"/>
</dbReference>
<evidence type="ECO:0000313" key="10">
    <source>
        <dbReference type="EMBL" id="OAY33804.1"/>
    </source>
</evidence>
<dbReference type="GO" id="GO:1902025">
    <property type="term" value="P:nitrate import"/>
    <property type="evidence" value="ECO:0000318"/>
    <property type="project" value="GO_Central"/>
</dbReference>
<comment type="similarity">
    <text evidence="2">Belongs to the C-terminally encoded plant signaling peptide (CEP) family.</text>
</comment>
<evidence type="ECO:0000256" key="8">
    <source>
        <dbReference type="SAM" id="MobiDB-lite"/>
    </source>
</evidence>
<dbReference type="AlphaFoldDB" id="A0A2C9URA8"/>
<keyword evidence="11" id="KW-1185">Reference proteome</keyword>
<reference evidence="11" key="1">
    <citation type="journal article" date="2016" name="Nat. Biotechnol.">
        <title>Sequencing wild and cultivated cassava and related species reveals extensive interspecific hybridization and genetic diversity.</title>
        <authorList>
            <person name="Bredeson J.V."/>
            <person name="Lyons J.B."/>
            <person name="Prochnik S.E."/>
            <person name="Wu G.A."/>
            <person name="Ha C.M."/>
            <person name="Edsinger-Gonzales E."/>
            <person name="Grimwood J."/>
            <person name="Schmutz J."/>
            <person name="Rabbi I.Y."/>
            <person name="Egesi C."/>
            <person name="Nauluvula P."/>
            <person name="Lebot V."/>
            <person name="Ndunguru J."/>
            <person name="Mkamilo G."/>
            <person name="Bart R.S."/>
            <person name="Setter T.L."/>
            <person name="Gleadow R.M."/>
            <person name="Kulakow P."/>
            <person name="Ferguson M.E."/>
            <person name="Rounsley S."/>
            <person name="Rokhsar D.S."/>
        </authorList>
    </citation>
    <scope>NUCLEOTIDE SEQUENCE [LARGE SCALE GENOMIC DNA]</scope>
    <source>
        <strain evidence="11">cv. AM560-2</strain>
    </source>
</reference>
<evidence type="ECO:0000313" key="11">
    <source>
        <dbReference type="Proteomes" id="UP000091857"/>
    </source>
</evidence>
<dbReference type="Proteomes" id="UP000091857">
    <property type="component" value="Chromosome 13"/>
</dbReference>
<dbReference type="Gramene" id="Manes.13G126400.1.v8.1">
    <property type="protein sequence ID" value="Manes.13G126400.1.v8.1.CDS.1"/>
    <property type="gene ID" value="Manes.13G126400.v8.1"/>
</dbReference>
<keyword evidence="5" id="KW-0372">Hormone</keyword>
<proteinExistence type="inferred from homology"/>
<organism evidence="10 11">
    <name type="scientific">Manihot esculenta</name>
    <name type="common">Cassava</name>
    <name type="synonym">Jatropha manihot</name>
    <dbReference type="NCBI Taxonomy" id="3983"/>
    <lineage>
        <taxon>Eukaryota</taxon>
        <taxon>Viridiplantae</taxon>
        <taxon>Streptophyta</taxon>
        <taxon>Embryophyta</taxon>
        <taxon>Tracheophyta</taxon>
        <taxon>Spermatophyta</taxon>
        <taxon>Magnoliopsida</taxon>
        <taxon>eudicotyledons</taxon>
        <taxon>Gunneridae</taxon>
        <taxon>Pentapetalae</taxon>
        <taxon>rosids</taxon>
        <taxon>fabids</taxon>
        <taxon>Malpighiales</taxon>
        <taxon>Euphorbiaceae</taxon>
        <taxon>Crotonoideae</taxon>
        <taxon>Manihoteae</taxon>
        <taxon>Manihot</taxon>
    </lineage>
</organism>
<dbReference type="InterPro" id="IPR033250">
    <property type="entry name" value="CEP"/>
</dbReference>
<dbReference type="PANTHER" id="PTHR33348:SF34">
    <property type="entry name" value="ENCODED PEPTIDE-RELATED"/>
    <property type="match status" value="1"/>
</dbReference>
<evidence type="ECO:0000256" key="9">
    <source>
        <dbReference type="SAM" id="SignalP"/>
    </source>
</evidence>
<evidence type="ECO:0000256" key="2">
    <source>
        <dbReference type="ARBA" id="ARBA00008963"/>
    </source>
</evidence>
<dbReference type="GO" id="GO:1901371">
    <property type="term" value="P:regulation of leaf morphogenesis"/>
    <property type="evidence" value="ECO:0000318"/>
    <property type="project" value="GO_Central"/>
</dbReference>
<evidence type="ECO:0000256" key="7">
    <source>
        <dbReference type="ARBA" id="ARBA00023278"/>
    </source>
</evidence>
<evidence type="ECO:0000256" key="1">
    <source>
        <dbReference type="ARBA" id="ARBA00004271"/>
    </source>
</evidence>
<protein>
    <submittedName>
        <fullName evidence="10">Uncharacterized protein</fullName>
    </submittedName>
</protein>
<accession>A0A2C9URA8</accession>
<evidence type="ECO:0000256" key="5">
    <source>
        <dbReference type="ARBA" id="ARBA00022702"/>
    </source>
</evidence>
<gene>
    <name evidence="10" type="ORF">MANES_13G126400v8</name>
</gene>
<dbReference type="GO" id="GO:0005576">
    <property type="term" value="C:extracellular region"/>
    <property type="evidence" value="ECO:0000318"/>
    <property type="project" value="GO_Central"/>
</dbReference>
<keyword evidence="7" id="KW-0379">Hydroxylation</keyword>
<keyword evidence="3" id="KW-0052">Apoplast</keyword>
<sequence>MANNVDRTCFFFLLMLFSYNLICIEGRELKCVGCINTSNPVNGWKRLTRIPSRGINTNSSPSHIDMQESFETNEESIDAFRPTYPGHSPGVGH</sequence>
<dbReference type="PANTHER" id="PTHR33348">
    <property type="entry name" value="PRECURSOR OF CEP5"/>
    <property type="match status" value="1"/>
</dbReference>
<evidence type="ECO:0000256" key="6">
    <source>
        <dbReference type="ARBA" id="ARBA00022729"/>
    </source>
</evidence>
<comment type="subcellular location">
    <subcellularLocation>
        <location evidence="1">Secreted</location>
        <location evidence="1">Extracellular space</location>
        <location evidence="1">Apoplast</location>
    </subcellularLocation>
</comment>